<comment type="caution">
    <text evidence="9">The sequence shown here is derived from an EMBL/GenBank/DDBJ whole genome shotgun (WGS) entry which is preliminary data.</text>
</comment>
<evidence type="ECO:0000256" key="6">
    <source>
        <dbReference type="ARBA" id="ARBA00023027"/>
    </source>
</evidence>
<dbReference type="RefSeq" id="WP_098503347.1">
    <property type="nucleotide sequence ID" value="NZ_PDJQ01000001.1"/>
</dbReference>
<keyword evidence="6" id="KW-0520">NAD</keyword>
<protein>
    <recommendedName>
        <fullName evidence="5">dTDP-glucose 4,6-dehydratase</fullName>
        <ecNumber evidence="4">4.2.1.46</ecNumber>
    </recommendedName>
</protein>
<feature type="domain" description="NAD(P)-binding" evidence="8">
    <location>
        <begin position="4"/>
        <end position="304"/>
    </location>
</feature>
<dbReference type="InterPro" id="IPR036291">
    <property type="entry name" value="NAD(P)-bd_dom_sf"/>
</dbReference>
<dbReference type="Gene3D" id="3.40.50.720">
    <property type="entry name" value="NAD(P)-binding Rossmann-like Domain"/>
    <property type="match status" value="1"/>
</dbReference>
<comment type="cofactor">
    <cofactor evidence="2">
        <name>NAD(+)</name>
        <dbReference type="ChEBI" id="CHEBI:57540"/>
    </cofactor>
</comment>
<proteinExistence type="inferred from homology"/>
<evidence type="ECO:0000256" key="1">
    <source>
        <dbReference type="ARBA" id="ARBA00001539"/>
    </source>
</evidence>
<sequence>MRALVTGGCGFIGSHVVRGLLADGWEVTNLDRMTYAANPANVAEAAGHPRYRFVQGDICDGQLVRELVAGADLVLNFAAETHVDRSLLEPGVFVRTDVEGVVTLLEAVRERPRTALVHMSTDEVFGSIPAPGEAAEDAPFAPSSPYAASKAAAELMVRAYAETYGMAVTVLRCCNVYGPNQHLEKFIPLFTMRALAGEPMPLYGDGLQEREWLFVEDFVDALRLVLGELPARPGVHAVHIGSGERVANRRVAELICELLERPAELITPVADRPGHDRRYALDSSRLRARGWAPRRRFAEGLAETVAWYREHGEAWARTANGDFARYFERQYGERLARR</sequence>
<comment type="similarity">
    <text evidence="3">Belongs to the NAD(P)-dependent epimerase/dehydratase family. dTDP-glucose dehydratase subfamily.</text>
</comment>
<keyword evidence="10" id="KW-1185">Reference proteome</keyword>
<dbReference type="SUPFAM" id="SSF51735">
    <property type="entry name" value="NAD(P)-binding Rossmann-fold domains"/>
    <property type="match status" value="1"/>
</dbReference>
<dbReference type="AlphaFoldDB" id="A0A2A9HFQ4"/>
<gene>
    <name evidence="9" type="ORF">A9A59_1126</name>
</gene>
<evidence type="ECO:0000313" key="10">
    <source>
        <dbReference type="Proteomes" id="UP000223071"/>
    </source>
</evidence>
<evidence type="ECO:0000256" key="7">
    <source>
        <dbReference type="ARBA" id="ARBA00023239"/>
    </source>
</evidence>
<dbReference type="CDD" id="cd05246">
    <property type="entry name" value="dTDP_GD_SDR_e"/>
    <property type="match status" value="1"/>
</dbReference>
<accession>A0A2A9HFQ4</accession>
<dbReference type="Proteomes" id="UP000223071">
    <property type="component" value="Unassembled WGS sequence"/>
</dbReference>
<dbReference type="EC" id="4.2.1.46" evidence="4"/>
<dbReference type="InterPro" id="IPR005888">
    <property type="entry name" value="dTDP_Gluc_deHydtase"/>
</dbReference>
<organism evidence="9 10">
    <name type="scientific">Tepidiforma thermophila (strain KCTC 52669 / CGMCC 1.13589 / G233)</name>
    <dbReference type="NCBI Taxonomy" id="2761530"/>
    <lineage>
        <taxon>Bacteria</taxon>
        <taxon>Bacillati</taxon>
        <taxon>Chloroflexota</taxon>
        <taxon>Tepidiformia</taxon>
        <taxon>Tepidiformales</taxon>
        <taxon>Tepidiformaceae</taxon>
        <taxon>Tepidiforma</taxon>
    </lineage>
</organism>
<evidence type="ECO:0000256" key="3">
    <source>
        <dbReference type="ARBA" id="ARBA00008178"/>
    </source>
</evidence>
<evidence type="ECO:0000259" key="8">
    <source>
        <dbReference type="Pfam" id="PF16363"/>
    </source>
</evidence>
<dbReference type="EMBL" id="PDJQ01000001">
    <property type="protein sequence ID" value="PFG73920.1"/>
    <property type="molecule type" value="Genomic_DNA"/>
</dbReference>
<dbReference type="InterPro" id="IPR016040">
    <property type="entry name" value="NAD(P)-bd_dom"/>
</dbReference>
<evidence type="ECO:0000256" key="5">
    <source>
        <dbReference type="ARBA" id="ARBA00016977"/>
    </source>
</evidence>
<dbReference type="Gene3D" id="3.90.25.10">
    <property type="entry name" value="UDP-galactose 4-epimerase, domain 1"/>
    <property type="match status" value="1"/>
</dbReference>
<dbReference type="GO" id="GO:0008460">
    <property type="term" value="F:dTDP-glucose 4,6-dehydratase activity"/>
    <property type="evidence" value="ECO:0007669"/>
    <property type="project" value="UniProtKB-EC"/>
</dbReference>
<evidence type="ECO:0000256" key="2">
    <source>
        <dbReference type="ARBA" id="ARBA00001911"/>
    </source>
</evidence>
<reference evidence="9 10" key="1">
    <citation type="submission" date="2017-09" db="EMBL/GenBank/DDBJ databases">
        <title>Sequencing the genomes of two abundant thermophiles in Great Basin hot springs: Thermocrinis jamiesonii and novel Chloroflexi Thermoflexus hugenholtzii.</title>
        <authorList>
            <person name="Hedlund B."/>
        </authorList>
    </citation>
    <scope>NUCLEOTIDE SEQUENCE [LARGE SCALE GENOMIC DNA]</scope>
    <source>
        <strain evidence="9 10">G233</strain>
    </source>
</reference>
<evidence type="ECO:0000313" key="9">
    <source>
        <dbReference type="EMBL" id="PFG73920.1"/>
    </source>
</evidence>
<comment type="catalytic activity">
    <reaction evidence="1">
        <text>dTDP-alpha-D-glucose = dTDP-4-dehydro-6-deoxy-alpha-D-glucose + H2O</text>
        <dbReference type="Rhea" id="RHEA:17221"/>
        <dbReference type="ChEBI" id="CHEBI:15377"/>
        <dbReference type="ChEBI" id="CHEBI:57477"/>
        <dbReference type="ChEBI" id="CHEBI:57649"/>
        <dbReference type="EC" id="4.2.1.46"/>
    </reaction>
</comment>
<name>A0A2A9HFQ4_TEPT2</name>
<dbReference type="Pfam" id="PF16363">
    <property type="entry name" value="GDP_Man_Dehyd"/>
    <property type="match status" value="1"/>
</dbReference>
<dbReference type="GO" id="GO:0009225">
    <property type="term" value="P:nucleotide-sugar metabolic process"/>
    <property type="evidence" value="ECO:0007669"/>
    <property type="project" value="InterPro"/>
</dbReference>
<keyword evidence="7" id="KW-0456">Lyase</keyword>
<evidence type="ECO:0000256" key="4">
    <source>
        <dbReference type="ARBA" id="ARBA00011990"/>
    </source>
</evidence>
<dbReference type="PANTHER" id="PTHR43000">
    <property type="entry name" value="DTDP-D-GLUCOSE 4,6-DEHYDRATASE-RELATED"/>
    <property type="match status" value="1"/>
</dbReference>